<accession>A0A2P2Q6Z0</accession>
<proteinExistence type="predicted"/>
<protein>
    <submittedName>
        <fullName evidence="1">Uncharacterized protein</fullName>
    </submittedName>
</protein>
<evidence type="ECO:0000313" key="1">
    <source>
        <dbReference type="EMBL" id="MBX62649.1"/>
    </source>
</evidence>
<dbReference type="EMBL" id="GGEC01082165">
    <property type="protein sequence ID" value="MBX62649.1"/>
    <property type="molecule type" value="Transcribed_RNA"/>
</dbReference>
<sequence>MSLIVYLHVVLVLMTREWCA</sequence>
<dbReference type="AlphaFoldDB" id="A0A2P2Q6Z0"/>
<name>A0A2P2Q6Z0_RHIMU</name>
<organism evidence="1">
    <name type="scientific">Rhizophora mucronata</name>
    <name type="common">Asiatic mangrove</name>
    <dbReference type="NCBI Taxonomy" id="61149"/>
    <lineage>
        <taxon>Eukaryota</taxon>
        <taxon>Viridiplantae</taxon>
        <taxon>Streptophyta</taxon>
        <taxon>Embryophyta</taxon>
        <taxon>Tracheophyta</taxon>
        <taxon>Spermatophyta</taxon>
        <taxon>Magnoliopsida</taxon>
        <taxon>eudicotyledons</taxon>
        <taxon>Gunneridae</taxon>
        <taxon>Pentapetalae</taxon>
        <taxon>rosids</taxon>
        <taxon>fabids</taxon>
        <taxon>Malpighiales</taxon>
        <taxon>Rhizophoraceae</taxon>
        <taxon>Rhizophora</taxon>
    </lineage>
</organism>
<reference evidence="1" key="1">
    <citation type="submission" date="2018-02" db="EMBL/GenBank/DDBJ databases">
        <title>Rhizophora mucronata_Transcriptome.</title>
        <authorList>
            <person name="Meera S.P."/>
            <person name="Sreeshan A."/>
            <person name="Augustine A."/>
        </authorList>
    </citation>
    <scope>NUCLEOTIDE SEQUENCE</scope>
    <source>
        <tissue evidence="1">Leaf</tissue>
    </source>
</reference>